<evidence type="ECO:0000256" key="11">
    <source>
        <dbReference type="SAM" id="MobiDB-lite"/>
    </source>
</evidence>
<dbReference type="Pfam" id="PF13183">
    <property type="entry name" value="Fer4_8"/>
    <property type="match status" value="1"/>
</dbReference>
<evidence type="ECO:0000256" key="1">
    <source>
        <dbReference type="ARBA" id="ARBA00001947"/>
    </source>
</evidence>
<proteinExistence type="inferred from homology"/>
<keyword evidence="5 13" id="KW-0560">Oxidoreductase</keyword>
<protein>
    <recommendedName>
        <fullName evidence="10">formate dehydrogenase (coenzyme F420)</fullName>
        <ecNumber evidence="10">1.17.98.3</ecNumber>
    </recommendedName>
</protein>
<dbReference type="InterPro" id="IPR017896">
    <property type="entry name" value="4Fe4S_Fe-S-bd"/>
</dbReference>
<dbReference type="GeneID" id="37875889"/>
<dbReference type="GO" id="GO:0046872">
    <property type="term" value="F:metal ion binding"/>
    <property type="evidence" value="ECO:0007669"/>
    <property type="project" value="UniProtKB-KW"/>
</dbReference>
<evidence type="ECO:0000256" key="7">
    <source>
        <dbReference type="ARBA" id="ARBA00023014"/>
    </source>
</evidence>
<dbReference type="SUPFAM" id="SSF46548">
    <property type="entry name" value="alpha-helical ferredoxin"/>
    <property type="match status" value="1"/>
</dbReference>
<feature type="domain" description="4Fe-4S ferredoxin-type" evidence="12">
    <location>
        <begin position="326"/>
        <end position="355"/>
    </location>
</feature>
<evidence type="ECO:0000256" key="4">
    <source>
        <dbReference type="ARBA" id="ARBA00022833"/>
    </source>
</evidence>
<evidence type="ECO:0000256" key="10">
    <source>
        <dbReference type="ARBA" id="ARBA00049724"/>
    </source>
</evidence>
<sequence length="387" mass="43048">MSNEMYYVQASDPAILEKGECGGAVTALFKYLLDKGIVDGVLALKKGVDVYGAIPTFVTSSEDLLSTAGSLHCAPTMWGGIIKEYLQDAKIAVPVKPCDMRAIVELAKRAQINLDNVYMIGLNCGGTVPPKTAMEMIKLFYEVDPKDVVKEEIDKGKFIIVMKDGSHKEVKMHDLEDNGYGRRVNCQRCDEKIPRKADIAAGNWGVIGEDAGKYTFMEVCTEKGKQLLESAEKDGYIKKKAPNPKGLEIRAKVESSMLKMGEDYKNKWLEEKYPTIEEWNRQWNKCIKCYGCRDVCPVCFCRECALTADYVDTGSIPPDPIMFQGVRMSHMAFSCVNCGQCEDVCPMEIPVARIFHKIQEKTRKELGYRPGVDDEAPPALGGSCPTQ</sequence>
<feature type="region of interest" description="Disordered" evidence="11">
    <location>
        <begin position="366"/>
        <end position="387"/>
    </location>
</feature>
<dbReference type="GO" id="GO:0051536">
    <property type="term" value="F:iron-sulfur cluster binding"/>
    <property type="evidence" value="ECO:0007669"/>
    <property type="project" value="UniProtKB-KW"/>
</dbReference>
<dbReference type="Proteomes" id="UP000264208">
    <property type="component" value="Chromosome"/>
</dbReference>
<evidence type="ECO:0000256" key="5">
    <source>
        <dbReference type="ARBA" id="ARBA00023002"/>
    </source>
</evidence>
<accession>A0A2Z5PE29</accession>
<keyword evidence="4" id="KW-0862">Zinc</keyword>
<dbReference type="InterPro" id="IPR009051">
    <property type="entry name" value="Helical_ferredxn"/>
</dbReference>
<dbReference type="Pfam" id="PF04432">
    <property type="entry name" value="FrhB_FdhB_C"/>
    <property type="match status" value="1"/>
</dbReference>
<evidence type="ECO:0000313" key="14">
    <source>
        <dbReference type="Proteomes" id="UP000264208"/>
    </source>
</evidence>
<dbReference type="InterPro" id="IPR007525">
    <property type="entry name" value="FrhB_FdhB_C"/>
</dbReference>
<evidence type="ECO:0000256" key="9">
    <source>
        <dbReference type="ARBA" id="ARBA00047971"/>
    </source>
</evidence>
<evidence type="ECO:0000259" key="12">
    <source>
        <dbReference type="PROSITE" id="PS51379"/>
    </source>
</evidence>
<dbReference type="GO" id="GO:0043794">
    <property type="term" value="F:formate dehydrogenase (coenzyme F420) activity"/>
    <property type="evidence" value="ECO:0007669"/>
    <property type="project" value="UniProtKB-EC"/>
</dbReference>
<dbReference type="Pfam" id="PF04422">
    <property type="entry name" value="FrhB_FdhB_N"/>
    <property type="match status" value="1"/>
</dbReference>
<gene>
    <name evidence="13" type="primary">fdhB</name>
    <name evidence="13" type="ORF">MMKA1_15220</name>
</gene>
<comment type="catalytic activity">
    <reaction evidence="9">
        <text>oxidized coenzyme F420-(gamma-L-Glu)(n) + formate + 2 H(+) = reduced coenzyme F420-(gamma-L-Glu)(n) + CO2</text>
        <dbReference type="Rhea" id="RHEA:42764"/>
        <dbReference type="Rhea" id="RHEA-COMP:12939"/>
        <dbReference type="Rhea" id="RHEA-COMP:14378"/>
        <dbReference type="ChEBI" id="CHEBI:15378"/>
        <dbReference type="ChEBI" id="CHEBI:15740"/>
        <dbReference type="ChEBI" id="CHEBI:16526"/>
        <dbReference type="ChEBI" id="CHEBI:133980"/>
        <dbReference type="ChEBI" id="CHEBI:139511"/>
        <dbReference type="EC" id="1.17.98.3"/>
    </reaction>
</comment>
<evidence type="ECO:0000256" key="8">
    <source>
        <dbReference type="ARBA" id="ARBA00038369"/>
    </source>
</evidence>
<dbReference type="RefSeq" id="WP_119721175.1">
    <property type="nucleotide sequence ID" value="NZ_AP011526.1"/>
</dbReference>
<reference evidence="13 14" key="1">
    <citation type="submission" date="2009-06" db="EMBL/GenBank/DDBJ databases">
        <title>Molecular Evidence for Microbiologically Influenced Corrosion from genome of Methanogen.</title>
        <authorList>
            <person name="Ito N."/>
            <person name="Tsurumaru H."/>
            <person name="Shimizu A."/>
            <person name="Harada T."/>
            <person name="Hosoyama A."/>
            <person name="Horikawa H."/>
            <person name="Wakai S."/>
            <person name="Sasaki K."/>
            <person name="Nishijima K."/>
            <person name="Ataku H."/>
            <person name="Yamazaki J."/>
            <person name="Mise M."/>
            <person name="Yamazaki S."/>
            <person name="Tanikawa S."/>
            <person name="Harayama S."/>
            <person name="Fujita N."/>
        </authorList>
    </citation>
    <scope>NUCLEOTIDE SEQUENCE [LARGE SCALE GENOMIC DNA]</scope>
    <source>
        <strain evidence="14">KA1 ( NBRC 102054)</strain>
    </source>
</reference>
<comment type="similarity">
    <text evidence="8">Belongs to the FrhB family.</text>
</comment>
<dbReference type="PANTHER" id="PTHR31332:SF6">
    <property type="entry name" value="FORMATE DEHYDROGENASE SUBUNIT BETA"/>
    <property type="match status" value="1"/>
</dbReference>
<evidence type="ECO:0000256" key="6">
    <source>
        <dbReference type="ARBA" id="ARBA00023004"/>
    </source>
</evidence>
<evidence type="ECO:0000256" key="3">
    <source>
        <dbReference type="ARBA" id="ARBA00022723"/>
    </source>
</evidence>
<dbReference type="GO" id="GO:0052592">
    <property type="term" value="F:oxidoreductase activity, acting on CH or CH2 groups, with an iron-sulfur protein as acceptor"/>
    <property type="evidence" value="ECO:0007669"/>
    <property type="project" value="TreeGrafter"/>
</dbReference>
<dbReference type="PROSITE" id="PS00198">
    <property type="entry name" value="4FE4S_FER_1"/>
    <property type="match status" value="2"/>
</dbReference>
<dbReference type="AlphaFoldDB" id="A0A2Z5PE29"/>
<keyword evidence="3" id="KW-0479">Metal-binding</keyword>
<keyword evidence="7" id="KW-0411">Iron-sulfur</keyword>
<organism evidence="13 14">
    <name type="scientific">Methanococcus maripaludis KA1</name>
    <dbReference type="NCBI Taxonomy" id="637914"/>
    <lineage>
        <taxon>Archaea</taxon>
        <taxon>Methanobacteriati</taxon>
        <taxon>Methanobacteriota</taxon>
        <taxon>Methanomada group</taxon>
        <taxon>Methanococci</taxon>
        <taxon>Methanococcales</taxon>
        <taxon>Methanococcaceae</taxon>
        <taxon>Methanococcus</taxon>
    </lineage>
</organism>
<keyword evidence="6" id="KW-0408">Iron</keyword>
<dbReference type="PANTHER" id="PTHR31332">
    <property type="entry name" value="7-HYDROXYMETHYL CHLOROPHYLL A REDUCTASE, CHLOROPLASTIC"/>
    <property type="match status" value="1"/>
</dbReference>
<comment type="cofactor">
    <cofactor evidence="1">
        <name>Zn(2+)</name>
        <dbReference type="ChEBI" id="CHEBI:29105"/>
    </cofactor>
</comment>
<dbReference type="EMBL" id="AP011526">
    <property type="protein sequence ID" value="BAP61639.1"/>
    <property type="molecule type" value="Genomic_DNA"/>
</dbReference>
<dbReference type="InterPro" id="IPR007516">
    <property type="entry name" value="Co_F420_Hydgase/DH_bsu_N"/>
</dbReference>
<name>A0A2Z5PE29_METMI</name>
<evidence type="ECO:0000313" key="13">
    <source>
        <dbReference type="EMBL" id="BAP61639.1"/>
    </source>
</evidence>
<dbReference type="KEGG" id="mmak:MMKA1_15220"/>
<evidence type="ECO:0000256" key="2">
    <source>
        <dbReference type="ARBA" id="ARBA00001974"/>
    </source>
</evidence>
<dbReference type="PROSITE" id="PS51379">
    <property type="entry name" value="4FE4S_FER_2"/>
    <property type="match status" value="1"/>
</dbReference>
<dbReference type="InterPro" id="IPR017900">
    <property type="entry name" value="4Fe4S_Fe_S_CS"/>
</dbReference>
<dbReference type="EC" id="1.17.98.3" evidence="10"/>
<dbReference type="InterPro" id="IPR045220">
    <property type="entry name" value="FRHB/FDHB/HCAR-like"/>
</dbReference>
<comment type="cofactor">
    <cofactor evidence="2">
        <name>FAD</name>
        <dbReference type="ChEBI" id="CHEBI:57692"/>
    </cofactor>
</comment>
<dbReference type="Gene3D" id="1.10.1060.10">
    <property type="entry name" value="Alpha-helical ferredoxin"/>
    <property type="match status" value="1"/>
</dbReference>